<name>A0A0N4VAW3_ENTVE</name>
<evidence type="ECO:0000256" key="3">
    <source>
        <dbReference type="ARBA" id="ARBA00023157"/>
    </source>
</evidence>
<dbReference type="SUPFAM" id="SSF52833">
    <property type="entry name" value="Thioredoxin-like"/>
    <property type="match status" value="1"/>
</dbReference>
<accession>A0A0N4VAW3</accession>
<dbReference type="STRING" id="51028.A0A0N4VAW3"/>
<keyword evidence="1" id="KW-0813">Transport</keyword>
<dbReference type="GO" id="GO:0015035">
    <property type="term" value="F:protein-disulfide reductase activity"/>
    <property type="evidence" value="ECO:0007669"/>
    <property type="project" value="TreeGrafter"/>
</dbReference>
<evidence type="ECO:0000313" key="5">
    <source>
        <dbReference type="EMBL" id="VDD92385.1"/>
    </source>
</evidence>
<evidence type="ECO:0000313" key="7">
    <source>
        <dbReference type="WBParaSite" id="EVEC_0000765201-mRNA-1"/>
    </source>
</evidence>
<keyword evidence="3" id="KW-1015">Disulfide bond</keyword>
<reference evidence="5 6" key="2">
    <citation type="submission" date="2018-10" db="EMBL/GenBank/DDBJ databases">
        <authorList>
            <consortium name="Pathogen Informatics"/>
        </authorList>
    </citation>
    <scope>NUCLEOTIDE SEQUENCE [LARGE SCALE GENOMIC DNA]</scope>
</reference>
<feature type="domain" description="Thioredoxin" evidence="4">
    <location>
        <begin position="18"/>
        <end position="177"/>
    </location>
</feature>
<keyword evidence="2" id="KW-0249">Electron transport</keyword>
<keyword evidence="6" id="KW-1185">Reference proteome</keyword>
<evidence type="ECO:0000256" key="1">
    <source>
        <dbReference type="ARBA" id="ARBA00022448"/>
    </source>
</evidence>
<dbReference type="PANTHER" id="PTHR45663:SF11">
    <property type="entry name" value="GEO12009P1"/>
    <property type="match status" value="1"/>
</dbReference>
<dbReference type="Proteomes" id="UP000274131">
    <property type="component" value="Unassembled WGS sequence"/>
</dbReference>
<dbReference type="GO" id="GO:0005737">
    <property type="term" value="C:cytoplasm"/>
    <property type="evidence" value="ECO:0007669"/>
    <property type="project" value="TreeGrafter"/>
</dbReference>
<dbReference type="InterPro" id="IPR013766">
    <property type="entry name" value="Thioredoxin_domain"/>
</dbReference>
<sequence length="177" mass="19555">MEAGATRIALQTDKLNSLRKISTRFENSLASEEKSVIFEVENDEDFADKVIKSSAPVLVDFYADWCGPCKMLGPRLEAKVRGQDGAQLWPSVLPPPPVLCTFVTKVQPCFGSFLEEAKLLQLLLAKVDVDSAAELAMQYQVEAIPTIIAFKDGEVVERMEGDHGDDQLDQLIDGLLR</sequence>
<dbReference type="AlphaFoldDB" id="A0A0N4VAW3"/>
<protein>
    <submittedName>
        <fullName evidence="7">Thioredoxin domain-containing protein</fullName>
    </submittedName>
</protein>
<dbReference type="PROSITE" id="PS51352">
    <property type="entry name" value="THIOREDOXIN_2"/>
    <property type="match status" value="1"/>
</dbReference>
<evidence type="ECO:0000259" key="4">
    <source>
        <dbReference type="PROSITE" id="PS51352"/>
    </source>
</evidence>
<dbReference type="PANTHER" id="PTHR45663">
    <property type="entry name" value="GEO12009P1"/>
    <property type="match status" value="1"/>
</dbReference>
<dbReference type="CDD" id="cd02947">
    <property type="entry name" value="TRX_family"/>
    <property type="match status" value="1"/>
</dbReference>
<dbReference type="PROSITE" id="PS00194">
    <property type="entry name" value="THIOREDOXIN_1"/>
    <property type="match status" value="1"/>
</dbReference>
<dbReference type="InterPro" id="IPR036249">
    <property type="entry name" value="Thioredoxin-like_sf"/>
</dbReference>
<evidence type="ECO:0000313" key="6">
    <source>
        <dbReference type="Proteomes" id="UP000274131"/>
    </source>
</evidence>
<dbReference type="Pfam" id="PF00085">
    <property type="entry name" value="Thioredoxin"/>
    <property type="match status" value="2"/>
</dbReference>
<dbReference type="Gene3D" id="3.40.30.10">
    <property type="entry name" value="Glutaredoxin"/>
    <property type="match status" value="1"/>
</dbReference>
<proteinExistence type="predicted"/>
<evidence type="ECO:0000256" key="2">
    <source>
        <dbReference type="ARBA" id="ARBA00022982"/>
    </source>
</evidence>
<dbReference type="InterPro" id="IPR017937">
    <property type="entry name" value="Thioredoxin_CS"/>
</dbReference>
<gene>
    <name evidence="5" type="ORF">EVEC_LOCUS7136</name>
</gene>
<organism evidence="7">
    <name type="scientific">Enterobius vermicularis</name>
    <name type="common">Human pinworm</name>
    <dbReference type="NCBI Taxonomy" id="51028"/>
    <lineage>
        <taxon>Eukaryota</taxon>
        <taxon>Metazoa</taxon>
        <taxon>Ecdysozoa</taxon>
        <taxon>Nematoda</taxon>
        <taxon>Chromadorea</taxon>
        <taxon>Rhabditida</taxon>
        <taxon>Spirurina</taxon>
        <taxon>Oxyuridomorpha</taxon>
        <taxon>Oxyuroidea</taxon>
        <taxon>Oxyuridae</taxon>
        <taxon>Enterobius</taxon>
    </lineage>
</organism>
<dbReference type="PRINTS" id="PR00421">
    <property type="entry name" value="THIOREDOXIN"/>
</dbReference>
<dbReference type="OrthoDB" id="19690at2759"/>
<reference evidence="7" key="1">
    <citation type="submission" date="2017-02" db="UniProtKB">
        <authorList>
            <consortium name="WormBaseParasite"/>
        </authorList>
    </citation>
    <scope>IDENTIFICATION</scope>
</reference>
<dbReference type="EMBL" id="UXUI01008793">
    <property type="protein sequence ID" value="VDD92385.1"/>
    <property type="molecule type" value="Genomic_DNA"/>
</dbReference>
<dbReference type="WBParaSite" id="EVEC_0000765201-mRNA-1">
    <property type="protein sequence ID" value="EVEC_0000765201-mRNA-1"/>
    <property type="gene ID" value="EVEC_0000765201"/>
</dbReference>